<evidence type="ECO:0000256" key="1">
    <source>
        <dbReference type="SAM" id="SignalP"/>
    </source>
</evidence>
<dbReference type="Proteomes" id="UP000028252">
    <property type="component" value="Unassembled WGS sequence"/>
</dbReference>
<evidence type="ECO:0000313" key="3">
    <source>
        <dbReference type="Proteomes" id="UP000028252"/>
    </source>
</evidence>
<keyword evidence="1" id="KW-0732">Signal</keyword>
<dbReference type="AlphaFoldDB" id="A0A081FWC5"/>
<accession>A0A081FWC5</accession>
<name>A0A081FWC5_9GAMM</name>
<dbReference type="OrthoDB" id="6119026at2"/>
<dbReference type="EMBL" id="JMQN01000046">
    <property type="protein sequence ID" value="KEA62830.1"/>
    <property type="molecule type" value="Genomic_DNA"/>
</dbReference>
<feature type="chain" id="PRO_5001757466" evidence="1">
    <location>
        <begin position="22"/>
        <end position="210"/>
    </location>
</feature>
<evidence type="ECO:0000313" key="2">
    <source>
        <dbReference type="EMBL" id="KEA62830.1"/>
    </source>
</evidence>
<gene>
    <name evidence="2" type="ORF">ADIMK_3029</name>
</gene>
<sequence length="210" mass="23869">MKLSGLILGGAILLSPIQLFAADLVPGTVAIYSNGQVKKLSSANDEWTLWESARKRLYKESTLPYLPTLEYRRFPSEAGGYEQQVIPENLEKLIPFGAAETIAFTVRRVKSDGESSSRQWRCQYEGKGEERVMEQNQRVLRYSCKRVNPFSRSPLKETREITFAPDLGVVVQETVLRPGRQDKTSRLEYLLPPNEASYARIAELVKDLRD</sequence>
<dbReference type="STRING" id="1232683.ADIMK_3029"/>
<keyword evidence="3" id="KW-1185">Reference proteome</keyword>
<feature type="signal peptide" evidence="1">
    <location>
        <begin position="1"/>
        <end position="21"/>
    </location>
</feature>
<reference evidence="2 3" key="1">
    <citation type="submission" date="2014-04" db="EMBL/GenBank/DDBJ databases">
        <title>Marinobacterium kochiensis sp. nov., isolated from sediment sample collected from Kochi backwaters in Kerala, India.</title>
        <authorList>
            <person name="Singh A."/>
            <person name="Pinnaka A.K."/>
        </authorList>
    </citation>
    <scope>NUCLEOTIDE SEQUENCE [LARGE SCALE GENOMIC DNA]</scope>
    <source>
        <strain evidence="2 3">AK27</strain>
    </source>
</reference>
<dbReference type="PATRIC" id="fig|1232683.4.peg.2979"/>
<dbReference type="RefSeq" id="WP_036190011.1">
    <property type="nucleotide sequence ID" value="NZ_JMQN01000046.1"/>
</dbReference>
<comment type="caution">
    <text evidence="2">The sequence shown here is derived from an EMBL/GenBank/DDBJ whole genome shotgun (WGS) entry which is preliminary data.</text>
</comment>
<organism evidence="2 3">
    <name type="scientific">Marinobacterium lacunae</name>
    <dbReference type="NCBI Taxonomy" id="1232683"/>
    <lineage>
        <taxon>Bacteria</taxon>
        <taxon>Pseudomonadati</taxon>
        <taxon>Pseudomonadota</taxon>
        <taxon>Gammaproteobacteria</taxon>
        <taxon>Oceanospirillales</taxon>
        <taxon>Oceanospirillaceae</taxon>
        <taxon>Marinobacterium</taxon>
    </lineage>
</organism>
<dbReference type="eggNOG" id="ENOG503469I">
    <property type="taxonomic scope" value="Bacteria"/>
</dbReference>
<proteinExistence type="predicted"/>
<protein>
    <submittedName>
        <fullName evidence="2">Uncharacterized protein</fullName>
    </submittedName>
</protein>